<dbReference type="CDD" id="cd02947">
    <property type="entry name" value="TRX_family"/>
    <property type="match status" value="1"/>
</dbReference>
<sequence length="186" mass="20385">MYSPSLTNQFKSLLRVSRLTCFKSSTACLSSLSPVRISSRAIASTTSLRPFVGTHFNLTRRTFSSTPTVRFTPSSTMSEGNVVKIESKKDFQEKVIESKDLVVLDCFAEWCGPCKAIAPQLARLSEEYTGAKFYKIDVDDLSEVAGELGVRAMPTFLFFKDGKKVNEVVGANPPALVAGVQSLVKQ</sequence>
<evidence type="ECO:0000259" key="3">
    <source>
        <dbReference type="PROSITE" id="PS51352"/>
    </source>
</evidence>
<dbReference type="EMBL" id="CP044620">
    <property type="protein sequence ID" value="QRD86286.1"/>
    <property type="molecule type" value="Genomic_DNA"/>
</dbReference>
<dbReference type="SUPFAM" id="SSF52833">
    <property type="entry name" value="Thioredoxin-like"/>
    <property type="match status" value="1"/>
</dbReference>
<dbReference type="Proteomes" id="UP000596276">
    <property type="component" value="Chromosome 3"/>
</dbReference>
<proteinExistence type="inferred from homology"/>
<gene>
    <name evidence="4" type="ORF">F9C07_2151968</name>
</gene>
<dbReference type="GO" id="GO:0015035">
    <property type="term" value="F:protein-disulfide reductase activity"/>
    <property type="evidence" value="ECO:0007669"/>
    <property type="project" value="InterPro"/>
</dbReference>
<name>A0A7U2MM53_ASPFN</name>
<dbReference type="PROSITE" id="PS51352">
    <property type="entry name" value="THIOREDOXIN_2"/>
    <property type="match status" value="1"/>
</dbReference>
<dbReference type="PROSITE" id="PS00194">
    <property type="entry name" value="THIOREDOXIN_1"/>
    <property type="match status" value="1"/>
</dbReference>
<dbReference type="PRINTS" id="PR00421">
    <property type="entry name" value="THIOREDOXIN"/>
</dbReference>
<evidence type="ECO:0000256" key="2">
    <source>
        <dbReference type="ARBA" id="ARBA00023157"/>
    </source>
</evidence>
<dbReference type="Pfam" id="PF00085">
    <property type="entry name" value="Thioredoxin"/>
    <property type="match status" value="1"/>
</dbReference>
<dbReference type="NCBIfam" id="TIGR01068">
    <property type="entry name" value="thioredoxin"/>
    <property type="match status" value="1"/>
</dbReference>
<organism evidence="4 5">
    <name type="scientific">Aspergillus flavus (strain ATCC 200026 / FGSC A1120 / IAM 13836 / NRRL 3357 / JCM 12722 / SRRC 167)</name>
    <dbReference type="NCBI Taxonomy" id="332952"/>
    <lineage>
        <taxon>Eukaryota</taxon>
        <taxon>Fungi</taxon>
        <taxon>Dikarya</taxon>
        <taxon>Ascomycota</taxon>
        <taxon>Pezizomycotina</taxon>
        <taxon>Eurotiomycetes</taxon>
        <taxon>Eurotiomycetidae</taxon>
        <taxon>Eurotiales</taxon>
        <taxon>Aspergillaceae</taxon>
        <taxon>Aspergillus</taxon>
        <taxon>Aspergillus subgen. Circumdati</taxon>
    </lineage>
</organism>
<keyword evidence="5" id="KW-1185">Reference proteome</keyword>
<comment type="similarity">
    <text evidence="1">Belongs to the thioredoxin family.</text>
</comment>
<dbReference type="InterPro" id="IPR017937">
    <property type="entry name" value="Thioredoxin_CS"/>
</dbReference>
<dbReference type="InterPro" id="IPR005746">
    <property type="entry name" value="Thioredoxin"/>
</dbReference>
<dbReference type="FunFam" id="3.40.30.10:FF:000245">
    <property type="entry name" value="Thioredoxin"/>
    <property type="match status" value="1"/>
</dbReference>
<dbReference type="InterPro" id="IPR036249">
    <property type="entry name" value="Thioredoxin-like_sf"/>
</dbReference>
<protein>
    <submittedName>
        <fullName evidence="4">Thioredoxin</fullName>
    </submittedName>
</protein>
<accession>A0A7U2MM53</accession>
<dbReference type="PANTHER" id="PTHR46115">
    <property type="entry name" value="THIOREDOXIN-LIKE PROTEIN 1"/>
    <property type="match status" value="1"/>
</dbReference>
<dbReference type="Gene3D" id="3.40.30.10">
    <property type="entry name" value="Glutaredoxin"/>
    <property type="match status" value="1"/>
</dbReference>
<evidence type="ECO:0000256" key="1">
    <source>
        <dbReference type="ARBA" id="ARBA00008987"/>
    </source>
</evidence>
<dbReference type="AlphaFoldDB" id="A0A7U2MM53"/>
<reference evidence="5" key="1">
    <citation type="journal article" date="2021" name="G3 (Bethesda)">
        <title>Chromosome assembled and annotated genome sequence of Aspergillus flavus NRRL 3357.</title>
        <authorList>
            <person name="Skerker J.M."/>
            <person name="Pianalto K.M."/>
            <person name="Mondo S.J."/>
            <person name="Yang K."/>
            <person name="Arkin A.P."/>
            <person name="Keller N.P."/>
            <person name="Grigoriev I.V."/>
            <person name="Louise Glass N.L."/>
        </authorList>
    </citation>
    <scope>NUCLEOTIDE SEQUENCE [LARGE SCALE GENOMIC DNA]</scope>
    <source>
        <strain evidence="5">ATCC 200026 / FGSC A1120 / IAM 13836 / NRRL 3357 / JCM 12722 / SRRC 167</strain>
    </source>
</reference>
<feature type="domain" description="Thioredoxin" evidence="3">
    <location>
        <begin position="62"/>
        <end position="185"/>
    </location>
</feature>
<evidence type="ECO:0000313" key="5">
    <source>
        <dbReference type="Proteomes" id="UP000596276"/>
    </source>
</evidence>
<evidence type="ECO:0000313" key="4">
    <source>
        <dbReference type="EMBL" id="QRD86286.1"/>
    </source>
</evidence>
<keyword evidence="2" id="KW-1015">Disulfide bond</keyword>
<dbReference type="InterPro" id="IPR013766">
    <property type="entry name" value="Thioredoxin_domain"/>
</dbReference>